<dbReference type="EMBL" id="JYDR01000011">
    <property type="protein sequence ID" value="KRY76566.1"/>
    <property type="molecule type" value="Genomic_DNA"/>
</dbReference>
<sequence length="170" mass="19186">LYDRFSQRREGQFVRQSDLDRVTNYRRNNGSHYRNLAVTSVTGPNIYIMYIPKRQPIIGHSLPSKLTDFPMYRLAEVEITAVYPRIRKQSNVIGGREDQDVLCDALCVNKNAFPDFVLVNSGARTRSWRSLGSLGKRFARCLYIALLTSLKNRNWPDVGGSALAAAASSS</sequence>
<dbReference type="Proteomes" id="UP000054632">
    <property type="component" value="Unassembled WGS sequence"/>
</dbReference>
<reference evidence="1 2" key="1">
    <citation type="submission" date="2015-01" db="EMBL/GenBank/DDBJ databases">
        <title>Evolution of Trichinella species and genotypes.</title>
        <authorList>
            <person name="Korhonen P.K."/>
            <person name="Edoardo P."/>
            <person name="Giuseppe L.R."/>
            <person name="Gasser R.B."/>
        </authorList>
    </citation>
    <scope>NUCLEOTIDE SEQUENCE [LARGE SCALE GENOMIC DNA]</scope>
    <source>
        <strain evidence="1">ISS13</strain>
    </source>
</reference>
<gene>
    <name evidence="1" type="ORF">T4A_10706</name>
</gene>
<proteinExistence type="predicted"/>
<organism evidence="1 2">
    <name type="scientific">Trichinella pseudospiralis</name>
    <name type="common">Parasitic roundworm</name>
    <dbReference type="NCBI Taxonomy" id="6337"/>
    <lineage>
        <taxon>Eukaryota</taxon>
        <taxon>Metazoa</taxon>
        <taxon>Ecdysozoa</taxon>
        <taxon>Nematoda</taxon>
        <taxon>Enoplea</taxon>
        <taxon>Dorylaimia</taxon>
        <taxon>Trichinellida</taxon>
        <taxon>Trichinellidae</taxon>
        <taxon>Trichinella</taxon>
    </lineage>
</organism>
<evidence type="ECO:0000313" key="1">
    <source>
        <dbReference type="EMBL" id="KRY76566.1"/>
    </source>
</evidence>
<dbReference type="AlphaFoldDB" id="A0A0V1ERY3"/>
<evidence type="ECO:0000313" key="2">
    <source>
        <dbReference type="Proteomes" id="UP000054632"/>
    </source>
</evidence>
<name>A0A0V1ERY3_TRIPS</name>
<protein>
    <submittedName>
        <fullName evidence="1">Uncharacterized protein</fullName>
    </submittedName>
</protein>
<feature type="non-terminal residue" evidence="1">
    <location>
        <position position="1"/>
    </location>
</feature>
<comment type="caution">
    <text evidence="1">The sequence shown here is derived from an EMBL/GenBank/DDBJ whole genome shotgun (WGS) entry which is preliminary data.</text>
</comment>
<accession>A0A0V1ERY3</accession>